<keyword evidence="1" id="KW-1133">Transmembrane helix</keyword>
<evidence type="ECO:0000313" key="4">
    <source>
        <dbReference type="Proteomes" id="UP000184520"/>
    </source>
</evidence>
<dbReference type="EMBL" id="FQWD01000008">
    <property type="protein sequence ID" value="SHH31686.1"/>
    <property type="molecule type" value="Genomic_DNA"/>
</dbReference>
<dbReference type="Gene3D" id="2.60.120.1440">
    <property type="match status" value="1"/>
</dbReference>
<evidence type="ECO:0000256" key="1">
    <source>
        <dbReference type="SAM" id="Phobius"/>
    </source>
</evidence>
<dbReference type="Proteomes" id="UP000184520">
    <property type="component" value="Unassembled WGS sequence"/>
</dbReference>
<organism evidence="3 4">
    <name type="scientific">Marisediminitalea aggregata</name>
    <dbReference type="NCBI Taxonomy" id="634436"/>
    <lineage>
        <taxon>Bacteria</taxon>
        <taxon>Pseudomonadati</taxon>
        <taxon>Pseudomonadota</taxon>
        <taxon>Gammaproteobacteria</taxon>
        <taxon>Alteromonadales</taxon>
        <taxon>Alteromonadaceae</taxon>
        <taxon>Marisediminitalea</taxon>
    </lineage>
</organism>
<keyword evidence="1" id="KW-0472">Membrane</keyword>
<dbReference type="PANTHER" id="PTHR30273">
    <property type="entry name" value="PERIPLASMIC SIGNAL SENSOR AND SIGMA FACTOR ACTIVATOR FECR-RELATED"/>
    <property type="match status" value="1"/>
</dbReference>
<dbReference type="AlphaFoldDB" id="A0A1M5RZN2"/>
<keyword evidence="4" id="KW-1185">Reference proteome</keyword>
<dbReference type="STRING" id="634436.SAMN05216361_4301"/>
<proteinExistence type="predicted"/>
<sequence length="331" mass="36518">MASKDHLEQAADWFDRVEELDEHGKQELSLWLTVPEHQLAFTRIATAIGQPDVALAAIELAKQSGTEHGSNTPVAVTTPGRKRRFAGVWYGLAASAAIVMLIVGLGEVNEATKDMPLPVKKAQHSQELTLFTPNASPNSTVLKDGSVVYLSGNSSLEVNHTEILREVRLNKGQAYFDVAHSTERPFVVNVNETKIQVVGTAFDIDKLAHQTVIRVYEGVVRVFADKSLTVIKGEGVVLMDGNWHHTFRIDDKLLPEWRSGWLDVDNQPVDVVAEQLSRYLSKPVRVEGQTGKRIAGRFNLVDADKSLKLLAASDGFTLEERSDIFVLTVSD</sequence>
<keyword evidence="1" id="KW-0812">Transmembrane</keyword>
<reference evidence="4" key="1">
    <citation type="submission" date="2016-11" db="EMBL/GenBank/DDBJ databases">
        <authorList>
            <person name="Varghese N."/>
            <person name="Submissions S."/>
        </authorList>
    </citation>
    <scope>NUCLEOTIDE SEQUENCE [LARGE SCALE GENOMIC DNA]</scope>
    <source>
        <strain evidence="4">CGMCC 1.8995</strain>
    </source>
</reference>
<dbReference type="PIRSF" id="PIRSF018266">
    <property type="entry name" value="FecR"/>
    <property type="match status" value="1"/>
</dbReference>
<dbReference type="InterPro" id="IPR012373">
    <property type="entry name" value="Ferrdict_sens_TM"/>
</dbReference>
<feature type="domain" description="FecR protein" evidence="2">
    <location>
        <begin position="132"/>
        <end position="221"/>
    </location>
</feature>
<evidence type="ECO:0000313" key="3">
    <source>
        <dbReference type="EMBL" id="SHH31686.1"/>
    </source>
</evidence>
<dbReference type="Pfam" id="PF04773">
    <property type="entry name" value="FecR"/>
    <property type="match status" value="1"/>
</dbReference>
<accession>A0A1M5RZN2</accession>
<dbReference type="InterPro" id="IPR006860">
    <property type="entry name" value="FecR"/>
</dbReference>
<name>A0A1M5RZN2_9ALTE</name>
<feature type="transmembrane region" description="Helical" evidence="1">
    <location>
        <begin position="88"/>
        <end position="106"/>
    </location>
</feature>
<dbReference type="RefSeq" id="WP_073325219.1">
    <property type="nucleotide sequence ID" value="NZ_FQWD01000008.1"/>
</dbReference>
<gene>
    <name evidence="3" type="ORF">SAMN05216361_4301</name>
</gene>
<protein>
    <submittedName>
        <fullName evidence="3">Ferric-dicitrate binding protein FerR, regulates iron transport through sigma-19</fullName>
    </submittedName>
</protein>
<evidence type="ECO:0000259" key="2">
    <source>
        <dbReference type="Pfam" id="PF04773"/>
    </source>
</evidence>
<dbReference type="GO" id="GO:0016989">
    <property type="term" value="F:sigma factor antagonist activity"/>
    <property type="evidence" value="ECO:0007669"/>
    <property type="project" value="TreeGrafter"/>
</dbReference>
<dbReference type="PANTHER" id="PTHR30273:SF2">
    <property type="entry name" value="PROTEIN FECR"/>
    <property type="match status" value="1"/>
</dbReference>